<accession>A0A6C0HG06</accession>
<name>A0A6C0HG06_9ZZZZ</name>
<evidence type="ECO:0000256" key="5">
    <source>
        <dbReference type="SAM" id="Coils"/>
    </source>
</evidence>
<dbReference type="SMART" id="SM00490">
    <property type="entry name" value="HELICc"/>
    <property type="match status" value="1"/>
</dbReference>
<dbReference type="InterPro" id="IPR012961">
    <property type="entry name" value="Ski2/MTR4_C"/>
</dbReference>
<dbReference type="InterPro" id="IPR001650">
    <property type="entry name" value="Helicase_C-like"/>
</dbReference>
<organism evidence="8">
    <name type="scientific">viral metagenome</name>
    <dbReference type="NCBI Taxonomy" id="1070528"/>
    <lineage>
        <taxon>unclassified sequences</taxon>
        <taxon>metagenomes</taxon>
        <taxon>organismal metagenomes</taxon>
    </lineage>
</organism>
<dbReference type="GO" id="GO:0016787">
    <property type="term" value="F:hydrolase activity"/>
    <property type="evidence" value="ECO:0007669"/>
    <property type="project" value="UniProtKB-KW"/>
</dbReference>
<dbReference type="CDD" id="cd18795">
    <property type="entry name" value="SF2_C_Ski2"/>
    <property type="match status" value="1"/>
</dbReference>
<dbReference type="Pfam" id="PF08148">
    <property type="entry name" value="DSHCT"/>
    <property type="match status" value="1"/>
</dbReference>
<keyword evidence="4" id="KW-0067">ATP-binding</keyword>
<dbReference type="EMBL" id="MN739945">
    <property type="protein sequence ID" value="QHT79085.1"/>
    <property type="molecule type" value="Genomic_DNA"/>
</dbReference>
<evidence type="ECO:0000256" key="2">
    <source>
        <dbReference type="ARBA" id="ARBA00022801"/>
    </source>
</evidence>
<dbReference type="InterPro" id="IPR050699">
    <property type="entry name" value="RNA-DNA_Helicase"/>
</dbReference>
<dbReference type="GO" id="GO:0005524">
    <property type="term" value="F:ATP binding"/>
    <property type="evidence" value="ECO:0007669"/>
    <property type="project" value="UniProtKB-KW"/>
</dbReference>
<dbReference type="AlphaFoldDB" id="A0A6C0HG06"/>
<keyword evidence="5" id="KW-0175">Coiled coil</keyword>
<dbReference type="GO" id="GO:0004386">
    <property type="term" value="F:helicase activity"/>
    <property type="evidence" value="ECO:0007669"/>
    <property type="project" value="UniProtKB-KW"/>
</dbReference>
<dbReference type="SUPFAM" id="SSF52540">
    <property type="entry name" value="P-loop containing nucleoside triphosphate hydrolases"/>
    <property type="match status" value="1"/>
</dbReference>
<feature type="domain" description="Helicase C-terminal" evidence="7">
    <location>
        <begin position="286"/>
        <end position="486"/>
    </location>
</feature>
<dbReference type="PROSITE" id="PS51194">
    <property type="entry name" value="HELICASE_CTER"/>
    <property type="match status" value="1"/>
</dbReference>
<sequence>MLRQVDLSKAPEHKVTDYAIQYKFPLDIFQEHAISAIDQGHNVLICAKTGSGKTLVAEYQIAHCVRKYQRVFYTTPIKSLSNQKFHDLKQMWPEPGRVGIMTGDIKFCPTAEILVMTTEILRNLLYKKGTLTENLGLTASLSLDNLGAVIFDECHYINDRDRGKIWEETMILLPKDIQLVLLSATLDKPELFGSWLGELKQVPCHVIQTQYRVVPLTHTVLQGTELKTIMDAKEVFYDDVYNTWVRERLRTHKEHEAFQKKVVVARRSGHEGPVSGKVRPVSFQHQLNQCITMLHERSLLPALVFVLSRKGCEQNAEKTEADLLDTSDVSAALHIFDYHLRHHKHELETIQQYHSLRRLLQKGVSFHHSGVLPLLKEVIEILFTKGYIKVLFCTETFAVGINMPTKTVIFTGLSKYDDSTGGMRFLRTDEYIQMAGRAGRRGKDPIGTVIYLPDREPPSVAEMRTILKGGRPQVQSRMDFHYDFLLKTLQNQSMKWLDILEDSYWHKQHTMAMQSEVKQIENLQAKILATNLDELVQKDLDEKQELQELVKSMTNAKRKDAQRNLDRWNNTHIGPRWISAEENYKQLKVYKKELDSSEKGLAFMKTFHGNAEQWLDVLRVGGFIKDNKLTNKGVLATECNESHTILTPEFYLRGLHKKLSGNELLTVMACFIDEKETDATPSLDDMNVSKSVKDALYAIDEISREYMKLESDSGVYSRESFWKLSTTWIEPVSRWLDGEDSPAQICADYCLFEGNFVRSILRIANITDEWNAMATYLEDVELLDSLRHVYGKLIRDMLVPDSLYLHL</sequence>
<feature type="domain" description="Helicase ATP-binding" evidence="6">
    <location>
        <begin position="34"/>
        <end position="204"/>
    </location>
</feature>
<dbReference type="GO" id="GO:0003676">
    <property type="term" value="F:nucleic acid binding"/>
    <property type="evidence" value="ECO:0007669"/>
    <property type="project" value="InterPro"/>
</dbReference>
<evidence type="ECO:0000313" key="8">
    <source>
        <dbReference type="EMBL" id="QHT79085.1"/>
    </source>
</evidence>
<evidence type="ECO:0000259" key="6">
    <source>
        <dbReference type="PROSITE" id="PS51192"/>
    </source>
</evidence>
<reference evidence="8" key="1">
    <citation type="journal article" date="2020" name="Nature">
        <title>Giant virus diversity and host interactions through global metagenomics.</title>
        <authorList>
            <person name="Schulz F."/>
            <person name="Roux S."/>
            <person name="Paez-Espino D."/>
            <person name="Jungbluth S."/>
            <person name="Walsh D.A."/>
            <person name="Denef V.J."/>
            <person name="McMahon K.D."/>
            <person name="Konstantinidis K.T."/>
            <person name="Eloe-Fadrosh E.A."/>
            <person name="Kyrpides N.C."/>
            <person name="Woyke T."/>
        </authorList>
    </citation>
    <scope>NUCLEOTIDE SEQUENCE</scope>
    <source>
        <strain evidence="8">GVMAG-M-3300023179-97</strain>
    </source>
</reference>
<dbReference type="GO" id="GO:0055087">
    <property type="term" value="C:Ski complex"/>
    <property type="evidence" value="ECO:0007669"/>
    <property type="project" value="TreeGrafter"/>
</dbReference>
<dbReference type="InterPro" id="IPR027417">
    <property type="entry name" value="P-loop_NTPase"/>
</dbReference>
<dbReference type="SMART" id="SM01142">
    <property type="entry name" value="DSHCT"/>
    <property type="match status" value="1"/>
</dbReference>
<feature type="coiled-coil region" evidence="5">
    <location>
        <begin position="536"/>
        <end position="571"/>
    </location>
</feature>
<dbReference type="SMART" id="SM00487">
    <property type="entry name" value="DEXDc"/>
    <property type="match status" value="1"/>
</dbReference>
<dbReference type="Gene3D" id="3.40.50.300">
    <property type="entry name" value="P-loop containing nucleotide triphosphate hydrolases"/>
    <property type="match status" value="2"/>
</dbReference>
<dbReference type="Pfam" id="PF00270">
    <property type="entry name" value="DEAD"/>
    <property type="match status" value="1"/>
</dbReference>
<keyword evidence="1" id="KW-0547">Nucleotide-binding</keyword>
<dbReference type="PANTHER" id="PTHR12131:SF1">
    <property type="entry name" value="ATP-DEPENDENT RNA HELICASE SUPV3L1, MITOCHONDRIAL-RELATED"/>
    <property type="match status" value="1"/>
</dbReference>
<evidence type="ECO:0000256" key="3">
    <source>
        <dbReference type="ARBA" id="ARBA00022806"/>
    </source>
</evidence>
<dbReference type="InterPro" id="IPR014001">
    <property type="entry name" value="Helicase_ATP-bd"/>
</dbReference>
<dbReference type="InterPro" id="IPR011545">
    <property type="entry name" value="DEAD/DEAH_box_helicase_dom"/>
</dbReference>
<evidence type="ECO:0000256" key="1">
    <source>
        <dbReference type="ARBA" id="ARBA00022741"/>
    </source>
</evidence>
<dbReference type="PANTHER" id="PTHR12131">
    <property type="entry name" value="ATP-DEPENDENT RNA AND DNA HELICASE"/>
    <property type="match status" value="1"/>
</dbReference>
<keyword evidence="2" id="KW-0378">Hydrolase</keyword>
<dbReference type="GO" id="GO:0070478">
    <property type="term" value="P:nuclear-transcribed mRNA catabolic process, 3'-5' exonucleolytic nonsense-mediated decay"/>
    <property type="evidence" value="ECO:0007669"/>
    <property type="project" value="TreeGrafter"/>
</dbReference>
<evidence type="ECO:0000256" key="4">
    <source>
        <dbReference type="ARBA" id="ARBA00022840"/>
    </source>
</evidence>
<keyword evidence="3" id="KW-0347">Helicase</keyword>
<dbReference type="PROSITE" id="PS51192">
    <property type="entry name" value="HELICASE_ATP_BIND_1"/>
    <property type="match status" value="1"/>
</dbReference>
<evidence type="ECO:0000259" key="7">
    <source>
        <dbReference type="PROSITE" id="PS51194"/>
    </source>
</evidence>
<protein>
    <recommendedName>
        <fullName evidence="9">Helicase</fullName>
    </recommendedName>
</protein>
<evidence type="ECO:0008006" key="9">
    <source>
        <dbReference type="Google" id="ProtNLM"/>
    </source>
</evidence>
<dbReference type="Gene3D" id="1.10.3380.30">
    <property type="match status" value="1"/>
</dbReference>
<dbReference type="Pfam" id="PF00271">
    <property type="entry name" value="Helicase_C"/>
    <property type="match status" value="1"/>
</dbReference>
<proteinExistence type="predicted"/>